<comment type="caution">
    <text evidence="1">The sequence shown here is derived from an EMBL/GenBank/DDBJ whole genome shotgun (WGS) entry which is preliminary data.</text>
</comment>
<evidence type="ECO:0000313" key="1">
    <source>
        <dbReference type="EMBL" id="KAI6650548.1"/>
    </source>
</evidence>
<proteinExistence type="predicted"/>
<dbReference type="EMBL" id="JAKMXF010000310">
    <property type="protein sequence ID" value="KAI6650548.1"/>
    <property type="molecule type" value="Genomic_DNA"/>
</dbReference>
<dbReference type="Proteomes" id="UP001165289">
    <property type="component" value="Unassembled WGS sequence"/>
</dbReference>
<gene>
    <name evidence="1" type="ORF">LOD99_7598</name>
</gene>
<reference evidence="1 2" key="1">
    <citation type="journal article" date="2023" name="BMC Biol.">
        <title>The compact genome of the sponge Oopsacas minuta (Hexactinellida) is lacking key metazoan core genes.</title>
        <authorList>
            <person name="Santini S."/>
            <person name="Schenkelaars Q."/>
            <person name="Jourda C."/>
            <person name="Duchesne M."/>
            <person name="Belahbib H."/>
            <person name="Rocher C."/>
            <person name="Selva M."/>
            <person name="Riesgo A."/>
            <person name="Vervoort M."/>
            <person name="Leys S.P."/>
            <person name="Kodjabachian L."/>
            <person name="Le Bivic A."/>
            <person name="Borchiellini C."/>
            <person name="Claverie J.M."/>
            <person name="Renard E."/>
        </authorList>
    </citation>
    <scope>NUCLEOTIDE SEQUENCE [LARGE SCALE GENOMIC DNA]</scope>
    <source>
        <strain evidence="1">SPO-2</strain>
    </source>
</reference>
<keyword evidence="2" id="KW-1185">Reference proteome</keyword>
<accession>A0AAV7JNK6</accession>
<dbReference type="AlphaFoldDB" id="A0AAV7JNK6"/>
<evidence type="ECO:0000313" key="2">
    <source>
        <dbReference type="Proteomes" id="UP001165289"/>
    </source>
</evidence>
<protein>
    <submittedName>
        <fullName evidence="1">Uncharacterized protein</fullName>
    </submittedName>
</protein>
<sequence>MGGLSAAKALIPLNATFVRILDEKVRDDCRKELSNDKTFLSDVTINAFGVLIKNNYPDIEGFQDTICLFYRPENNWHFKLHVFYLIRIANLLEQH</sequence>
<organism evidence="1 2">
    <name type="scientific">Oopsacas minuta</name>
    <dbReference type="NCBI Taxonomy" id="111878"/>
    <lineage>
        <taxon>Eukaryota</taxon>
        <taxon>Metazoa</taxon>
        <taxon>Porifera</taxon>
        <taxon>Hexactinellida</taxon>
        <taxon>Hexasterophora</taxon>
        <taxon>Lyssacinosida</taxon>
        <taxon>Leucopsacidae</taxon>
        <taxon>Oopsacas</taxon>
    </lineage>
</organism>
<name>A0AAV7JNK6_9METZ</name>